<name>A0ACB8V224_9EURO</name>
<evidence type="ECO:0000313" key="1">
    <source>
        <dbReference type="EMBL" id="KAI2390140.1"/>
    </source>
</evidence>
<reference evidence="1" key="1">
    <citation type="journal article" date="2022" name="bioRxiv">
        <title>Population genetic analysis of Ophidiomyces ophidiicola, the causative agent of snake fungal disease, indicates recent introductions to the USA.</title>
        <authorList>
            <person name="Ladner J.T."/>
            <person name="Palmer J.M."/>
            <person name="Ettinger C.L."/>
            <person name="Stajich J.E."/>
            <person name="Farrell T.M."/>
            <person name="Glorioso B.M."/>
            <person name="Lawson B."/>
            <person name="Price S.J."/>
            <person name="Stengle A.G."/>
            <person name="Grear D.A."/>
            <person name="Lorch J.M."/>
        </authorList>
    </citation>
    <scope>NUCLEOTIDE SEQUENCE</scope>
    <source>
        <strain evidence="1">NWHC 24266-5</strain>
    </source>
</reference>
<dbReference type="EMBL" id="JALBCA010000019">
    <property type="protein sequence ID" value="KAI2390140.1"/>
    <property type="molecule type" value="Genomic_DNA"/>
</dbReference>
<organism evidence="1">
    <name type="scientific">Ophidiomyces ophidiicola</name>
    <dbReference type="NCBI Taxonomy" id="1387563"/>
    <lineage>
        <taxon>Eukaryota</taxon>
        <taxon>Fungi</taxon>
        <taxon>Dikarya</taxon>
        <taxon>Ascomycota</taxon>
        <taxon>Pezizomycotina</taxon>
        <taxon>Eurotiomycetes</taxon>
        <taxon>Eurotiomycetidae</taxon>
        <taxon>Onygenales</taxon>
        <taxon>Onygenaceae</taxon>
        <taxon>Ophidiomyces</taxon>
    </lineage>
</organism>
<protein>
    <submittedName>
        <fullName evidence="1">Uncharacterized protein</fullName>
    </submittedName>
</protein>
<proteinExistence type="predicted"/>
<comment type="caution">
    <text evidence="1">The sequence shown here is derived from an EMBL/GenBank/DDBJ whole genome shotgun (WGS) entry which is preliminary data.</text>
</comment>
<sequence length="627" mass="70080">MGKAAGSTFVRGKARDLTHPDSNGDSSRVQRTLQTNTAVTPNRSSQNPGPSPLPKNRDGPRNFEFVLVTDSESRRQVRRYAMRQYVHQRRLDGIARLESNKARVRGWSIAGTSTEGVSSAAEEEEPGNSPLSNSSSSSSSSVNSVDFGIPGTAIPEPAGMYADCYELPTSDPQAGPSSGAMDPFQSLPLTLDKTEYGLIPHFITIYPFRMYKMDPRHQYNPIRAIFQRVAIHDPVPFQAMLAVSAKHMAGTHNQTENVLSLTHKMRALRLLNERLKNDTSGKEEGTIYSAASMAVIEKWSKDDNVENMHIRGLTQLLKKRGGMRGMRATSPTSHFMEKVLYWVDFSCAPDAIVGATFPWTGDTPDIPPTLSYMAPRLSVDSSIALTHKDLPEILQACENFFSFFHSLNELQQSLLARYEVEDIEENESPPTPSFFYQTSPVYDILTSVADYDHGIQDISYIDEYVCVACLFYLNVALFDSYSAPQNFNNYLDWINFEVGKLSSYGTVSVASVLWIFLDNGGFPTGQQADNGERSWSVSQMLRVAKRLCRTASGTLWDDLKSTLLDFLFIHRECGIGNSSVGKQELSARRRWRHNQPVIIRKEAELRRIMVQQIYAAFPSAKVESIPC</sequence>
<accession>A0ACB8V224</accession>
<gene>
    <name evidence="1" type="ORF">LOY88_001740</name>
</gene>